<dbReference type="AlphaFoldDB" id="A0A2G2YM29"/>
<reference evidence="2 3" key="1">
    <citation type="journal article" date="2014" name="Nat. Genet.">
        <title>Genome sequence of the hot pepper provides insights into the evolution of pungency in Capsicum species.</title>
        <authorList>
            <person name="Kim S."/>
            <person name="Park M."/>
            <person name="Yeom S.I."/>
            <person name="Kim Y.M."/>
            <person name="Lee J.M."/>
            <person name="Lee H.A."/>
            <person name="Seo E."/>
            <person name="Choi J."/>
            <person name="Cheong K."/>
            <person name="Kim K.T."/>
            <person name="Jung K."/>
            <person name="Lee G.W."/>
            <person name="Oh S.K."/>
            <person name="Bae C."/>
            <person name="Kim S.B."/>
            <person name="Lee H.Y."/>
            <person name="Kim S.Y."/>
            <person name="Kim M.S."/>
            <person name="Kang B.C."/>
            <person name="Jo Y.D."/>
            <person name="Yang H.B."/>
            <person name="Jeong H.J."/>
            <person name="Kang W.H."/>
            <person name="Kwon J.K."/>
            <person name="Shin C."/>
            <person name="Lim J.Y."/>
            <person name="Park J.H."/>
            <person name="Huh J.H."/>
            <person name="Kim J.S."/>
            <person name="Kim B.D."/>
            <person name="Cohen O."/>
            <person name="Paran I."/>
            <person name="Suh M.C."/>
            <person name="Lee S.B."/>
            <person name="Kim Y.K."/>
            <person name="Shin Y."/>
            <person name="Noh S.J."/>
            <person name="Park J."/>
            <person name="Seo Y.S."/>
            <person name="Kwon S.Y."/>
            <person name="Kim H.A."/>
            <person name="Park J.M."/>
            <person name="Kim H.J."/>
            <person name="Choi S.B."/>
            <person name="Bosland P.W."/>
            <person name="Reeves G."/>
            <person name="Jo S.H."/>
            <person name="Lee B.W."/>
            <person name="Cho H.T."/>
            <person name="Choi H.S."/>
            <person name="Lee M.S."/>
            <person name="Yu Y."/>
            <person name="Do Choi Y."/>
            <person name="Park B.S."/>
            <person name="van Deynze A."/>
            <person name="Ashrafi H."/>
            <person name="Hill T."/>
            <person name="Kim W.T."/>
            <person name="Pai H.S."/>
            <person name="Ahn H.K."/>
            <person name="Yeam I."/>
            <person name="Giovannoni J.J."/>
            <person name="Rose J.K."/>
            <person name="Sorensen I."/>
            <person name="Lee S.J."/>
            <person name="Kim R.W."/>
            <person name="Choi I.Y."/>
            <person name="Choi B.S."/>
            <person name="Lim J.S."/>
            <person name="Lee Y.H."/>
            <person name="Choi D."/>
        </authorList>
    </citation>
    <scope>NUCLEOTIDE SEQUENCE [LARGE SCALE GENOMIC DNA]</scope>
    <source>
        <strain evidence="3">cv. CM334</strain>
    </source>
</reference>
<feature type="coiled-coil region" evidence="1">
    <location>
        <begin position="44"/>
        <end position="71"/>
    </location>
</feature>
<dbReference type="EMBL" id="AYRZ02000010">
    <property type="protein sequence ID" value="PHT70790.1"/>
    <property type="molecule type" value="Genomic_DNA"/>
</dbReference>
<proteinExistence type="predicted"/>
<dbReference type="PANTHER" id="PTHR33499:SF26">
    <property type="entry name" value="DUF4216 DOMAIN-CONTAINING PROTEIN"/>
    <property type="match status" value="1"/>
</dbReference>
<reference evidence="2 3" key="2">
    <citation type="journal article" date="2017" name="Genome Biol.">
        <title>New reference genome sequences of hot pepper reveal the massive evolution of plant disease-resistance genes by retroduplication.</title>
        <authorList>
            <person name="Kim S."/>
            <person name="Park J."/>
            <person name="Yeom S.I."/>
            <person name="Kim Y.M."/>
            <person name="Seo E."/>
            <person name="Kim K.T."/>
            <person name="Kim M.S."/>
            <person name="Lee J.M."/>
            <person name="Cheong K."/>
            <person name="Shin H.S."/>
            <person name="Kim S.B."/>
            <person name="Han K."/>
            <person name="Lee J."/>
            <person name="Park M."/>
            <person name="Lee H.A."/>
            <person name="Lee H.Y."/>
            <person name="Lee Y."/>
            <person name="Oh S."/>
            <person name="Lee J.H."/>
            <person name="Choi E."/>
            <person name="Choi E."/>
            <person name="Lee S.E."/>
            <person name="Jeon J."/>
            <person name="Kim H."/>
            <person name="Choi G."/>
            <person name="Song H."/>
            <person name="Lee J."/>
            <person name="Lee S.C."/>
            <person name="Kwon J.K."/>
            <person name="Lee H.Y."/>
            <person name="Koo N."/>
            <person name="Hong Y."/>
            <person name="Kim R.W."/>
            <person name="Kang W.H."/>
            <person name="Huh J.H."/>
            <person name="Kang B.C."/>
            <person name="Yang T.J."/>
            <person name="Lee Y.H."/>
            <person name="Bennetzen J.L."/>
            <person name="Choi D."/>
        </authorList>
    </citation>
    <scope>NUCLEOTIDE SEQUENCE [LARGE SCALE GENOMIC DNA]</scope>
    <source>
        <strain evidence="3">cv. CM334</strain>
    </source>
</reference>
<accession>A0A2G2YM29</accession>
<dbReference type="Proteomes" id="UP000222542">
    <property type="component" value="Unassembled WGS sequence"/>
</dbReference>
<dbReference type="PANTHER" id="PTHR33499">
    <property type="entry name" value="OS12G0282400 PROTEIN-RELATED"/>
    <property type="match status" value="1"/>
</dbReference>
<sequence length="75" mass="8377">MKAKPSLLTIEIVKKCWGPQNRSHVVCFGGGVKSKDMKGGTSSKTELLSALRSTQEDNKSLIEENKSLNDQRWKK</sequence>
<evidence type="ECO:0000313" key="3">
    <source>
        <dbReference type="Proteomes" id="UP000222542"/>
    </source>
</evidence>
<protein>
    <submittedName>
        <fullName evidence="2">Uncharacterized protein</fullName>
    </submittedName>
</protein>
<organism evidence="2 3">
    <name type="scientific">Capsicum annuum</name>
    <name type="common">Capsicum pepper</name>
    <dbReference type="NCBI Taxonomy" id="4072"/>
    <lineage>
        <taxon>Eukaryota</taxon>
        <taxon>Viridiplantae</taxon>
        <taxon>Streptophyta</taxon>
        <taxon>Embryophyta</taxon>
        <taxon>Tracheophyta</taxon>
        <taxon>Spermatophyta</taxon>
        <taxon>Magnoliopsida</taxon>
        <taxon>eudicotyledons</taxon>
        <taxon>Gunneridae</taxon>
        <taxon>Pentapetalae</taxon>
        <taxon>asterids</taxon>
        <taxon>lamiids</taxon>
        <taxon>Solanales</taxon>
        <taxon>Solanaceae</taxon>
        <taxon>Solanoideae</taxon>
        <taxon>Capsiceae</taxon>
        <taxon>Capsicum</taxon>
    </lineage>
</organism>
<comment type="caution">
    <text evidence="2">The sequence shown here is derived from an EMBL/GenBank/DDBJ whole genome shotgun (WGS) entry which is preliminary data.</text>
</comment>
<dbReference type="Gramene" id="PHT70790">
    <property type="protein sequence ID" value="PHT70790"/>
    <property type="gene ID" value="T459_25894"/>
</dbReference>
<keyword evidence="3" id="KW-1185">Reference proteome</keyword>
<gene>
    <name evidence="2" type="ORF">T459_25894</name>
</gene>
<keyword evidence="1" id="KW-0175">Coiled coil</keyword>
<evidence type="ECO:0000313" key="2">
    <source>
        <dbReference type="EMBL" id="PHT70790.1"/>
    </source>
</evidence>
<evidence type="ECO:0000256" key="1">
    <source>
        <dbReference type="SAM" id="Coils"/>
    </source>
</evidence>
<name>A0A2G2YM29_CAPAN</name>